<name>A0ACC0MAL4_RHOML</name>
<reference evidence="1" key="1">
    <citation type="submission" date="2022-02" db="EMBL/GenBank/DDBJ databases">
        <title>Plant Genome Project.</title>
        <authorList>
            <person name="Zhang R.-G."/>
        </authorList>
    </citation>
    <scope>NUCLEOTIDE SEQUENCE</scope>
    <source>
        <strain evidence="1">AT1</strain>
    </source>
</reference>
<evidence type="ECO:0000313" key="1">
    <source>
        <dbReference type="EMBL" id="KAI8537982.1"/>
    </source>
</evidence>
<keyword evidence="2" id="KW-1185">Reference proteome</keyword>
<gene>
    <name evidence="1" type="ORF">RHMOL_Rhmol09G0065600</name>
</gene>
<sequence>MVSKSDEYYTHRRLILSSILPNFSLTCSLSSPMYEQSDHAVELDYPFEQRHRPVRIVGSCNGLVCFGNDQEDYMFLWNLSTRKVKRLQDPGVGFVYDSSRVCGFGYDKSNDDYKVVTSRCVFGDGGALEKTELMVQSLRTNSWRRIAGCPLIIALGRTGKFVSGSLHWLAFTMNRSKVIVSVDLAYETGGEVVQPSYGDGPFALTLEVLSGWLCVLCDFYGYRTDVWVMKEYGMRESWTKLFTIIPYLTNPMSFFSLHTTCHFK</sequence>
<organism evidence="1 2">
    <name type="scientific">Rhododendron molle</name>
    <name type="common">Chinese azalea</name>
    <name type="synonym">Azalea mollis</name>
    <dbReference type="NCBI Taxonomy" id="49168"/>
    <lineage>
        <taxon>Eukaryota</taxon>
        <taxon>Viridiplantae</taxon>
        <taxon>Streptophyta</taxon>
        <taxon>Embryophyta</taxon>
        <taxon>Tracheophyta</taxon>
        <taxon>Spermatophyta</taxon>
        <taxon>Magnoliopsida</taxon>
        <taxon>eudicotyledons</taxon>
        <taxon>Gunneridae</taxon>
        <taxon>Pentapetalae</taxon>
        <taxon>asterids</taxon>
        <taxon>Ericales</taxon>
        <taxon>Ericaceae</taxon>
        <taxon>Ericoideae</taxon>
        <taxon>Rhodoreae</taxon>
        <taxon>Rhododendron</taxon>
    </lineage>
</organism>
<accession>A0ACC0MAL4</accession>
<comment type="caution">
    <text evidence="1">The sequence shown here is derived from an EMBL/GenBank/DDBJ whole genome shotgun (WGS) entry which is preliminary data.</text>
</comment>
<protein>
    <submittedName>
        <fullName evidence="1">Uncharacterized protein</fullName>
    </submittedName>
</protein>
<proteinExistence type="predicted"/>
<evidence type="ECO:0000313" key="2">
    <source>
        <dbReference type="Proteomes" id="UP001062846"/>
    </source>
</evidence>
<dbReference type="Proteomes" id="UP001062846">
    <property type="component" value="Chromosome 9"/>
</dbReference>
<dbReference type="EMBL" id="CM046396">
    <property type="protein sequence ID" value="KAI8537982.1"/>
    <property type="molecule type" value="Genomic_DNA"/>
</dbReference>